<sequence>MALMITGVVLAVAGLAVLAVLALRVSRELGRLTQELRRASHGIRAASEEVERVAAPLAARGGGARS</sequence>
<dbReference type="RefSeq" id="WP_189130296.1">
    <property type="nucleotide sequence ID" value="NZ_BMMS01000003.1"/>
</dbReference>
<dbReference type="Proteomes" id="UP000641932">
    <property type="component" value="Unassembled WGS sequence"/>
</dbReference>
<protein>
    <submittedName>
        <fullName evidence="1">Uncharacterized protein</fullName>
    </submittedName>
</protein>
<comment type="caution">
    <text evidence="1">The sequence shown here is derived from an EMBL/GenBank/DDBJ whole genome shotgun (WGS) entry which is preliminary data.</text>
</comment>
<reference evidence="1" key="2">
    <citation type="submission" date="2020-09" db="EMBL/GenBank/DDBJ databases">
        <authorList>
            <person name="Sun Q."/>
            <person name="Zhou Y."/>
        </authorList>
    </citation>
    <scope>NUCLEOTIDE SEQUENCE</scope>
    <source>
        <strain evidence="1">CGMCC 4.7201</strain>
    </source>
</reference>
<evidence type="ECO:0000313" key="1">
    <source>
        <dbReference type="EMBL" id="GGO82799.1"/>
    </source>
</evidence>
<dbReference type="AlphaFoldDB" id="A0A918DUQ9"/>
<reference evidence="1" key="1">
    <citation type="journal article" date="2014" name="Int. J. Syst. Evol. Microbiol.">
        <title>Complete genome sequence of Corynebacterium casei LMG S-19264T (=DSM 44701T), isolated from a smear-ripened cheese.</title>
        <authorList>
            <consortium name="US DOE Joint Genome Institute (JGI-PGF)"/>
            <person name="Walter F."/>
            <person name="Albersmeier A."/>
            <person name="Kalinowski J."/>
            <person name="Ruckert C."/>
        </authorList>
    </citation>
    <scope>NUCLEOTIDE SEQUENCE</scope>
    <source>
        <strain evidence="1">CGMCC 4.7201</strain>
    </source>
</reference>
<name>A0A918DUQ9_9ACTN</name>
<accession>A0A918DUQ9</accession>
<gene>
    <name evidence="1" type="ORF">GCM10012280_10290</name>
</gene>
<dbReference type="EMBL" id="BMMS01000003">
    <property type="protein sequence ID" value="GGO82799.1"/>
    <property type="molecule type" value="Genomic_DNA"/>
</dbReference>
<keyword evidence="2" id="KW-1185">Reference proteome</keyword>
<evidence type="ECO:0000313" key="2">
    <source>
        <dbReference type="Proteomes" id="UP000641932"/>
    </source>
</evidence>
<organism evidence="1 2">
    <name type="scientific">Wenjunlia tyrosinilytica</name>
    <dbReference type="NCBI Taxonomy" id="1544741"/>
    <lineage>
        <taxon>Bacteria</taxon>
        <taxon>Bacillati</taxon>
        <taxon>Actinomycetota</taxon>
        <taxon>Actinomycetes</taxon>
        <taxon>Kitasatosporales</taxon>
        <taxon>Streptomycetaceae</taxon>
        <taxon>Wenjunlia</taxon>
    </lineage>
</organism>
<proteinExistence type="predicted"/>